<name>A0A6A6ZWY0_9PLEO</name>
<reference evidence="1" key="1">
    <citation type="journal article" date="2020" name="Stud. Mycol.">
        <title>101 Dothideomycetes genomes: a test case for predicting lifestyles and emergence of pathogens.</title>
        <authorList>
            <person name="Haridas S."/>
            <person name="Albert R."/>
            <person name="Binder M."/>
            <person name="Bloem J."/>
            <person name="Labutti K."/>
            <person name="Salamov A."/>
            <person name="Andreopoulos B."/>
            <person name="Baker S."/>
            <person name="Barry K."/>
            <person name="Bills G."/>
            <person name="Bluhm B."/>
            <person name="Cannon C."/>
            <person name="Castanera R."/>
            <person name="Culley D."/>
            <person name="Daum C."/>
            <person name="Ezra D."/>
            <person name="Gonzalez J."/>
            <person name="Henrissat B."/>
            <person name="Kuo A."/>
            <person name="Liang C."/>
            <person name="Lipzen A."/>
            <person name="Lutzoni F."/>
            <person name="Magnuson J."/>
            <person name="Mondo S."/>
            <person name="Nolan M."/>
            <person name="Ohm R."/>
            <person name="Pangilinan J."/>
            <person name="Park H.-J."/>
            <person name="Ramirez L."/>
            <person name="Alfaro M."/>
            <person name="Sun H."/>
            <person name="Tritt A."/>
            <person name="Yoshinaga Y."/>
            <person name="Zwiers L.-H."/>
            <person name="Turgeon B."/>
            <person name="Goodwin S."/>
            <person name="Spatafora J."/>
            <person name="Crous P."/>
            <person name="Grigoriev I."/>
        </authorList>
    </citation>
    <scope>NUCLEOTIDE SEQUENCE</scope>
    <source>
        <strain evidence="1">CBS 113818</strain>
    </source>
</reference>
<protein>
    <submittedName>
        <fullName evidence="1">Uncharacterized protein</fullName>
    </submittedName>
</protein>
<organism evidence="1 2">
    <name type="scientific">Ophiobolus disseminans</name>
    <dbReference type="NCBI Taxonomy" id="1469910"/>
    <lineage>
        <taxon>Eukaryota</taxon>
        <taxon>Fungi</taxon>
        <taxon>Dikarya</taxon>
        <taxon>Ascomycota</taxon>
        <taxon>Pezizomycotina</taxon>
        <taxon>Dothideomycetes</taxon>
        <taxon>Pleosporomycetidae</taxon>
        <taxon>Pleosporales</taxon>
        <taxon>Pleosporineae</taxon>
        <taxon>Phaeosphaeriaceae</taxon>
        <taxon>Ophiobolus</taxon>
    </lineage>
</organism>
<evidence type="ECO:0000313" key="1">
    <source>
        <dbReference type="EMBL" id="KAF2825532.1"/>
    </source>
</evidence>
<evidence type="ECO:0000313" key="2">
    <source>
        <dbReference type="Proteomes" id="UP000799424"/>
    </source>
</evidence>
<gene>
    <name evidence="1" type="ORF">CC86DRAFT_44323</name>
</gene>
<dbReference type="EMBL" id="MU006228">
    <property type="protein sequence ID" value="KAF2825532.1"/>
    <property type="molecule type" value="Genomic_DNA"/>
</dbReference>
<keyword evidence="2" id="KW-1185">Reference proteome</keyword>
<dbReference type="AlphaFoldDB" id="A0A6A6ZWY0"/>
<proteinExistence type="predicted"/>
<dbReference type="Proteomes" id="UP000799424">
    <property type="component" value="Unassembled WGS sequence"/>
</dbReference>
<sequence>MSTGFTDLSRELRDMVYKNALGADNKTIRYSLVQNIDHSRVLHPGTSILSFLLASKHVCYEMQETKDETIQGGVVELSTEDTPAGYLLDKLTLRPETLSISGSSAQGLVNLSVHWGSQIWSPMEPAYPLDIKTARAAARTSQRRLQDANGSRVPLLARV</sequence>
<accession>A0A6A6ZWY0</accession>